<feature type="domain" description="DUF7882" evidence="1">
    <location>
        <begin position="1"/>
        <end position="94"/>
    </location>
</feature>
<keyword evidence="3" id="KW-1185">Reference proteome</keyword>
<dbReference type="InterPro" id="IPR057204">
    <property type="entry name" value="DUF7882"/>
</dbReference>
<reference evidence="3" key="1">
    <citation type="journal article" date="2019" name="Int. J. Syst. Evol. Microbiol.">
        <title>The Global Catalogue of Microorganisms (GCM) 10K type strain sequencing project: providing services to taxonomists for standard genome sequencing and annotation.</title>
        <authorList>
            <consortium name="The Broad Institute Genomics Platform"/>
            <consortium name="The Broad Institute Genome Sequencing Center for Infectious Disease"/>
            <person name="Wu L."/>
            <person name="Ma J."/>
        </authorList>
    </citation>
    <scope>NUCLEOTIDE SEQUENCE [LARGE SCALE GENOMIC DNA]</scope>
    <source>
        <strain evidence="3">JCM 16544</strain>
    </source>
</reference>
<gene>
    <name evidence="2" type="ORF">GCM10022200_24050</name>
</gene>
<sequence length="101" mass="11424">MGTLHYGSPSVEFAIDDRTLAHLELVILAKLRRRESLSFAVTDEDTGIRRSVWLSPSSTIRFEYDAPMPEINRLWLQELVDTANSSGGLRIVPEPELPESR</sequence>
<proteinExistence type="predicted"/>
<comment type="caution">
    <text evidence="2">The sequence shown here is derived from an EMBL/GenBank/DDBJ whole genome shotgun (WGS) entry which is preliminary data.</text>
</comment>
<accession>A0ABP7ASQ1</accession>
<dbReference type="RefSeq" id="WP_344738890.1">
    <property type="nucleotide sequence ID" value="NZ_BAAAYU010000005.1"/>
</dbReference>
<dbReference type="Proteomes" id="UP001501697">
    <property type="component" value="Unassembled WGS sequence"/>
</dbReference>
<dbReference type="Pfam" id="PF25355">
    <property type="entry name" value="DUF7882"/>
    <property type="match status" value="1"/>
</dbReference>
<protein>
    <recommendedName>
        <fullName evidence="1">DUF7882 domain-containing protein</fullName>
    </recommendedName>
</protein>
<organism evidence="2 3">
    <name type="scientific">Microbacterium awajiense</name>
    <dbReference type="NCBI Taxonomy" id="415214"/>
    <lineage>
        <taxon>Bacteria</taxon>
        <taxon>Bacillati</taxon>
        <taxon>Actinomycetota</taxon>
        <taxon>Actinomycetes</taxon>
        <taxon>Micrococcales</taxon>
        <taxon>Microbacteriaceae</taxon>
        <taxon>Microbacterium</taxon>
    </lineage>
</organism>
<dbReference type="EMBL" id="BAAAYU010000005">
    <property type="protein sequence ID" value="GAA3639763.1"/>
    <property type="molecule type" value="Genomic_DNA"/>
</dbReference>
<evidence type="ECO:0000259" key="1">
    <source>
        <dbReference type="Pfam" id="PF25355"/>
    </source>
</evidence>
<name>A0ABP7ASQ1_9MICO</name>
<evidence type="ECO:0000313" key="2">
    <source>
        <dbReference type="EMBL" id="GAA3639763.1"/>
    </source>
</evidence>
<evidence type="ECO:0000313" key="3">
    <source>
        <dbReference type="Proteomes" id="UP001501697"/>
    </source>
</evidence>